<feature type="active site" evidence="7">
    <location>
        <position position="782"/>
    </location>
</feature>
<sequence length="923" mass="96846">MAREFIDARIWTFSGGHQGLTGSRHAHRLNGKQIWERSHAPGRGRTPPPTPKDRAVTLLPSSHPPRGRRLLSLALTAGLAAAGLATAGAAPAAAEGPELIENGDFASGVITPWWSTANAPATVVDGRLCAEVAGGTVNPWDVIVGQDGLPLTAGESYQLTFTATASTPITVRTNVQMNTEPWTTELASPDPVDGTAEPITHVFTAGADHAAAQLVFQMGGSAEPFTFCLDDVSLTGGAEPPVYEPDTGSPVRVNQVGYLTEGPKRGTFVTEATVPLPWTLDAADGTPAATGTTTPRGVDPTSGQNTHTFAFDDFATPGEGYTVTIGEETSEPFAIGDDLYGDLRTDALAYFYHNRSGTPIEAEYVGEEYARPAGHVGVAPNQGDDGVPCQPGVCDYTLDAAGGWYDAGDHGKYVVNGGISVAQLLSAHERDAAGALGDGSLAIPEGDNGVPDILDEARWELEFLLAMQVPAGEELAGMAHHKLHDREWTGLPLRPDQDPQPRELHPPSTAATLNLAAAAAQGARLYEPYDAAFAAELLDAATTAYAAALAHPDVYADPNDGVGGGAYSDNDVRDEFYWAAAELYVTTGENTYRQAVLDSPLHGDAAAVFTDDGFSWAWTAALGALSLATVDNDLPAGELAAVRAMVTDAADRYAADAAEAVYGLPYAPSQGNYVWGSNSQVLNNMVVLATAAELTDDPTYRDAVLTGLDYLLGRNPLNLSYVTGYGERDVRNQHHRFWANQLNANLPNPPAGSVAGGPNNALQDPIAEDLLQGCAPAMCYVDHIESYSTNEVTVNWNAPLAWIASYVDDLGAGGAPAPATCAVRYESHRWTGGATTQVTVRNSGTSAVSPWELSWSFAGDERVTSHWNATLTQSGSTVVARPANWNQTIPAGGSVSFGFNSSGTGGTSPTAFTLNTQRCDAAG</sequence>
<dbReference type="SMART" id="SM00637">
    <property type="entry name" value="CBD_II"/>
    <property type="match status" value="1"/>
</dbReference>
<dbReference type="GO" id="GO:0008810">
    <property type="term" value="F:cellulase activity"/>
    <property type="evidence" value="ECO:0007669"/>
    <property type="project" value="UniProtKB-EC"/>
</dbReference>
<dbReference type="InterPro" id="IPR008965">
    <property type="entry name" value="CBM2/CBM3_carb-bd_dom_sf"/>
</dbReference>
<evidence type="ECO:0000256" key="1">
    <source>
        <dbReference type="ARBA" id="ARBA00007072"/>
    </source>
</evidence>
<dbReference type="Pfam" id="PF02018">
    <property type="entry name" value="CBM_4_9"/>
    <property type="match status" value="1"/>
</dbReference>
<organism evidence="11 12">
    <name type="scientific">Streptomyces hainanensis</name>
    <dbReference type="NCBI Taxonomy" id="402648"/>
    <lineage>
        <taxon>Bacteria</taxon>
        <taxon>Bacillati</taxon>
        <taxon>Actinomycetota</taxon>
        <taxon>Actinomycetes</taxon>
        <taxon>Kitasatosporales</taxon>
        <taxon>Streptomycetaceae</taxon>
        <taxon>Streptomyces</taxon>
    </lineage>
</organism>
<dbReference type="EMBL" id="SMKI01000183">
    <property type="protein sequence ID" value="TDC73776.1"/>
    <property type="molecule type" value="Genomic_DNA"/>
</dbReference>
<dbReference type="Pfam" id="PF00553">
    <property type="entry name" value="CBM_2"/>
    <property type="match status" value="1"/>
</dbReference>
<dbReference type="AlphaFoldDB" id="A0A4R4TCG1"/>
<keyword evidence="2" id="KW-0732">Signal</keyword>
<evidence type="ECO:0000256" key="5">
    <source>
        <dbReference type="ARBA" id="ARBA00023295"/>
    </source>
</evidence>
<dbReference type="SUPFAM" id="SSF81296">
    <property type="entry name" value="E set domains"/>
    <property type="match status" value="1"/>
</dbReference>
<comment type="similarity">
    <text evidence="1 7 8">Belongs to the glycosyl hydrolase 9 (cellulase E) family.</text>
</comment>
<dbReference type="PROSITE" id="PS51173">
    <property type="entry name" value="CBM2"/>
    <property type="match status" value="1"/>
</dbReference>
<dbReference type="SUPFAM" id="SSF49384">
    <property type="entry name" value="Carbohydrate-binding domain"/>
    <property type="match status" value="1"/>
</dbReference>
<dbReference type="Gene3D" id="2.60.40.290">
    <property type="match status" value="1"/>
</dbReference>
<feature type="domain" description="CBM2" evidence="10">
    <location>
        <begin position="814"/>
        <end position="922"/>
    </location>
</feature>
<evidence type="ECO:0000313" key="11">
    <source>
        <dbReference type="EMBL" id="TDC73776.1"/>
    </source>
</evidence>
<keyword evidence="5 7" id="KW-0326">Glycosidase</keyword>
<dbReference type="InterPro" id="IPR001919">
    <property type="entry name" value="CBD2"/>
</dbReference>
<dbReference type="PROSITE" id="PS00698">
    <property type="entry name" value="GH9_3"/>
    <property type="match status" value="1"/>
</dbReference>
<evidence type="ECO:0000256" key="8">
    <source>
        <dbReference type="RuleBase" id="RU361166"/>
    </source>
</evidence>
<proteinExistence type="inferred from homology"/>
<dbReference type="InterPro" id="IPR013783">
    <property type="entry name" value="Ig-like_fold"/>
</dbReference>
<dbReference type="Gene3D" id="1.50.10.10">
    <property type="match status" value="1"/>
</dbReference>
<dbReference type="Pfam" id="PF02927">
    <property type="entry name" value="CelD_N"/>
    <property type="match status" value="1"/>
</dbReference>
<dbReference type="InterPro" id="IPR008979">
    <property type="entry name" value="Galactose-bd-like_sf"/>
</dbReference>
<keyword evidence="4 7" id="KW-0119">Carbohydrate metabolism</keyword>
<dbReference type="InterPro" id="IPR012291">
    <property type="entry name" value="CBM2_carb-bd_dom_sf"/>
</dbReference>
<reference evidence="11 12" key="1">
    <citation type="submission" date="2019-03" db="EMBL/GenBank/DDBJ databases">
        <title>Draft genome sequences of novel Actinobacteria.</title>
        <authorList>
            <person name="Sahin N."/>
            <person name="Ay H."/>
            <person name="Saygin H."/>
        </authorList>
    </citation>
    <scope>NUCLEOTIDE SEQUENCE [LARGE SCALE GENOMIC DNA]</scope>
    <source>
        <strain evidence="11 12">DSM 41900</strain>
    </source>
</reference>
<dbReference type="InterPro" id="IPR003305">
    <property type="entry name" value="CenC_carb-bd"/>
</dbReference>
<dbReference type="Pfam" id="PF00759">
    <property type="entry name" value="Glyco_hydro_9"/>
    <property type="match status" value="1"/>
</dbReference>
<evidence type="ECO:0000256" key="3">
    <source>
        <dbReference type="ARBA" id="ARBA00022801"/>
    </source>
</evidence>
<gene>
    <name evidence="11" type="ORF">E1283_18150</name>
</gene>
<feature type="region of interest" description="Disordered" evidence="9">
    <location>
        <begin position="34"/>
        <end position="62"/>
    </location>
</feature>
<dbReference type="Gene3D" id="2.60.40.10">
    <property type="entry name" value="Immunoglobulins"/>
    <property type="match status" value="1"/>
</dbReference>
<evidence type="ECO:0000256" key="4">
    <source>
        <dbReference type="ARBA" id="ARBA00023277"/>
    </source>
</evidence>
<protein>
    <recommendedName>
        <fullName evidence="8">Endoglucanase</fullName>
        <ecNumber evidence="8">3.2.1.4</ecNumber>
    </recommendedName>
</protein>
<feature type="active site" evidence="7">
    <location>
        <position position="791"/>
    </location>
</feature>
<dbReference type="InterPro" id="IPR012341">
    <property type="entry name" value="6hp_glycosidase-like_sf"/>
</dbReference>
<keyword evidence="3 7" id="KW-0378">Hydrolase</keyword>
<dbReference type="InterPro" id="IPR004197">
    <property type="entry name" value="Cellulase_Ig-like"/>
</dbReference>
<dbReference type="GO" id="GO:0030245">
    <property type="term" value="P:cellulose catabolic process"/>
    <property type="evidence" value="ECO:0007669"/>
    <property type="project" value="UniProtKB-KW"/>
</dbReference>
<dbReference type="Gene3D" id="2.60.120.260">
    <property type="entry name" value="Galactose-binding domain-like"/>
    <property type="match status" value="1"/>
</dbReference>
<dbReference type="SUPFAM" id="SSF49785">
    <property type="entry name" value="Galactose-binding domain-like"/>
    <property type="match status" value="1"/>
</dbReference>
<dbReference type="EC" id="3.2.1.4" evidence="8"/>
<dbReference type="InterPro" id="IPR008928">
    <property type="entry name" value="6-hairpin_glycosidase_sf"/>
</dbReference>
<keyword evidence="6 7" id="KW-0624">Polysaccharide degradation</keyword>
<evidence type="ECO:0000256" key="6">
    <source>
        <dbReference type="ARBA" id="ARBA00023326"/>
    </source>
</evidence>
<comment type="caution">
    <text evidence="11">The sequence shown here is derived from an EMBL/GenBank/DDBJ whole genome shotgun (WGS) entry which is preliminary data.</text>
</comment>
<keyword evidence="8" id="KW-0136">Cellulose degradation</keyword>
<keyword evidence="12" id="KW-1185">Reference proteome</keyword>
<evidence type="ECO:0000259" key="10">
    <source>
        <dbReference type="PROSITE" id="PS51173"/>
    </source>
</evidence>
<dbReference type="InterPro" id="IPR001701">
    <property type="entry name" value="Glyco_hydro_9"/>
</dbReference>
<dbReference type="InterPro" id="IPR033126">
    <property type="entry name" value="Glyco_hydro_9_Asp/Glu_AS"/>
</dbReference>
<evidence type="ECO:0000256" key="7">
    <source>
        <dbReference type="PROSITE-ProRule" id="PRU10060"/>
    </source>
</evidence>
<dbReference type="CDD" id="cd02850">
    <property type="entry name" value="E_set_Cellulase_N"/>
    <property type="match status" value="1"/>
</dbReference>
<accession>A0A4R4TCG1</accession>
<dbReference type="GO" id="GO:0030247">
    <property type="term" value="F:polysaccharide binding"/>
    <property type="evidence" value="ECO:0007669"/>
    <property type="project" value="UniProtKB-UniRule"/>
</dbReference>
<evidence type="ECO:0000256" key="9">
    <source>
        <dbReference type="SAM" id="MobiDB-lite"/>
    </source>
</evidence>
<dbReference type="Proteomes" id="UP000295345">
    <property type="component" value="Unassembled WGS sequence"/>
</dbReference>
<dbReference type="SUPFAM" id="SSF48208">
    <property type="entry name" value="Six-hairpin glycosidases"/>
    <property type="match status" value="1"/>
</dbReference>
<dbReference type="InterPro" id="IPR014756">
    <property type="entry name" value="Ig_E-set"/>
</dbReference>
<dbReference type="OrthoDB" id="9808897at2"/>
<comment type="catalytic activity">
    <reaction evidence="8">
        <text>Endohydrolysis of (1-&gt;4)-beta-D-glucosidic linkages in cellulose, lichenin and cereal beta-D-glucans.</text>
        <dbReference type="EC" id="3.2.1.4"/>
    </reaction>
</comment>
<evidence type="ECO:0000256" key="2">
    <source>
        <dbReference type="ARBA" id="ARBA00022729"/>
    </source>
</evidence>
<name>A0A4R4TCG1_9ACTN</name>
<dbReference type="PANTHER" id="PTHR22298">
    <property type="entry name" value="ENDO-1,4-BETA-GLUCANASE"/>
    <property type="match status" value="1"/>
</dbReference>
<evidence type="ECO:0000313" key="12">
    <source>
        <dbReference type="Proteomes" id="UP000295345"/>
    </source>
</evidence>